<feature type="region of interest" description="Disordered" evidence="1">
    <location>
        <begin position="15"/>
        <end position="489"/>
    </location>
</feature>
<dbReference type="EMBL" id="JAVHJL010000007">
    <property type="protein sequence ID" value="KAK6499840.1"/>
    <property type="molecule type" value="Genomic_DNA"/>
</dbReference>
<feature type="region of interest" description="Disordered" evidence="1">
    <location>
        <begin position="583"/>
        <end position="608"/>
    </location>
</feature>
<feature type="compositionally biased region" description="Polar residues" evidence="1">
    <location>
        <begin position="930"/>
        <end position="947"/>
    </location>
</feature>
<feature type="compositionally biased region" description="Pro residues" evidence="1">
    <location>
        <begin position="976"/>
        <end position="987"/>
    </location>
</feature>
<feature type="compositionally biased region" description="Gly residues" evidence="1">
    <location>
        <begin position="965"/>
        <end position="975"/>
    </location>
</feature>
<reference evidence="2 3" key="1">
    <citation type="submission" date="2023-08" db="EMBL/GenBank/DDBJ databases">
        <authorList>
            <person name="Palmer J.M."/>
        </authorList>
    </citation>
    <scope>NUCLEOTIDE SEQUENCE [LARGE SCALE GENOMIC DNA]</scope>
    <source>
        <strain evidence="2 3">TWF481</strain>
    </source>
</reference>
<feature type="compositionally biased region" description="Basic and acidic residues" evidence="1">
    <location>
        <begin position="261"/>
        <end position="335"/>
    </location>
</feature>
<gene>
    <name evidence="2" type="ORF">TWF481_010197</name>
</gene>
<feature type="compositionally biased region" description="Basic and acidic residues" evidence="1">
    <location>
        <begin position="166"/>
        <end position="176"/>
    </location>
</feature>
<feature type="compositionally biased region" description="Basic and acidic residues" evidence="1">
    <location>
        <begin position="409"/>
        <end position="428"/>
    </location>
</feature>
<feature type="compositionally biased region" description="Polar residues" evidence="1">
    <location>
        <begin position="682"/>
        <end position="705"/>
    </location>
</feature>
<feature type="compositionally biased region" description="Basic and acidic residues" evidence="1">
    <location>
        <begin position="146"/>
        <end position="158"/>
    </location>
</feature>
<feature type="compositionally biased region" description="Basic and acidic residues" evidence="1">
    <location>
        <begin position="207"/>
        <end position="254"/>
    </location>
</feature>
<dbReference type="InterPro" id="IPR046784">
    <property type="entry name" value="Eap1"/>
</dbReference>
<feature type="compositionally biased region" description="Low complexity" evidence="1">
    <location>
        <begin position="100"/>
        <end position="114"/>
    </location>
</feature>
<proteinExistence type="predicted"/>
<feature type="compositionally biased region" description="Basic and acidic residues" evidence="1">
    <location>
        <begin position="598"/>
        <end position="608"/>
    </location>
</feature>
<feature type="compositionally biased region" description="Low complexity" evidence="1">
    <location>
        <begin position="583"/>
        <end position="597"/>
    </location>
</feature>
<feature type="compositionally biased region" description="Basic and acidic residues" evidence="1">
    <location>
        <begin position="116"/>
        <end position="135"/>
    </location>
</feature>
<accession>A0AAV9W099</accession>
<dbReference type="Proteomes" id="UP001370758">
    <property type="component" value="Unassembled WGS sequence"/>
</dbReference>
<dbReference type="Pfam" id="PF20566">
    <property type="entry name" value="Eap1"/>
    <property type="match status" value="2"/>
</dbReference>
<comment type="caution">
    <text evidence="2">The sequence shown here is derived from an EMBL/GenBank/DDBJ whole genome shotgun (WGS) entry which is preliminary data.</text>
</comment>
<evidence type="ECO:0000313" key="3">
    <source>
        <dbReference type="Proteomes" id="UP001370758"/>
    </source>
</evidence>
<evidence type="ECO:0000313" key="2">
    <source>
        <dbReference type="EMBL" id="KAK6499840.1"/>
    </source>
</evidence>
<feature type="region of interest" description="Disordered" evidence="1">
    <location>
        <begin position="645"/>
        <end position="762"/>
    </location>
</feature>
<feature type="compositionally biased region" description="Pro residues" evidence="1">
    <location>
        <begin position="670"/>
        <end position="680"/>
    </location>
</feature>
<feature type="compositionally biased region" description="Pro residues" evidence="1">
    <location>
        <begin position="1021"/>
        <end position="1043"/>
    </location>
</feature>
<evidence type="ECO:0000256" key="1">
    <source>
        <dbReference type="SAM" id="MobiDB-lite"/>
    </source>
</evidence>
<sequence length="1077" mass="118230">MGPRYTIEDLILIKDSPLVEKPPSLPPLEEWMGSPLPTRPTPAPRKPGEELGIDDKDSRRTGFGHTARASDDIPSGTGPSKPPFTSTHPRKPFGNDHDAFSSSTSDNSSRFSHFTSNRDDDDKGSSNAPRIDRFAFNKFGLQRDTNPTHRNDRNDRGFGRTGGSDDNNRRDRDDNKLGTTTRPRFGAKDGDEGGGWNTVTRPRKSFGHNDDGDKFRREHGRTSDNNKDRDTKDRTNRYEPFSKDRNDRDRDGGERTNVSSWKDRDHNKRQGGGKAREEGSWFLTDEERAIRNAQKEKEFREQREIRQRDFNNGGSRHDRDHDREHRMRGDRETFGDSKNFGRGFEKQEKEPEWMDANPNDDKDFKAHSTEEFQRWKAAMKAKSQPQAARQQSQPAEEKVTAAPAAATTKEPKDEEIVFKSKAEKRATALEEAQAEPIEEPPTPSVAENGVDRFWGWNTSSTSLASKPTNEGGAKLPAASSGEKTPAVERSSRFRNFFNAPAQEAAELPPAVPAQNGNQEQLMQLQAQQVQQIHQQHQILQKQLAGQVQQQQQVQLPQQTQRDITQYQQYQNQLLQQSNQALISQQPPGLQQHQQQHQVAKDKPLEVSTKEDREGFNNILQMLGRARLSSPPNAEAQNAFLSILGAPSQQGTPVSHTHPTPPASHPSNNLPGPPQQQPPPQQAHSNINRLPSGLQSAQVGSGNGNDSILKLLRHSDMPTPQGPPPPPTFLQDYHTPNGPPVSISPPAVQRAGKNGVPSALNDPAIRAIGRPGDGGPPGIPKNLYHEPPQHVRSPSQIIEAHHRGFPGMDIRPPPGMDRNTPLEAPKANFINEQSQQQRGIDPRHLELLQNEQRRRIMEQQMQMNAAAAAAAGLQDLQHRSFPPNPPPRMEQRGPPQPQGPLNAEQGPPMGMPGMGGDNGQIPGNWAPGPQQHPSQQNQTGPAGNANQQRPPPGFFQRGPGGPPGPANGGNVNGPGGPGGPMPPLPFYGPGPGLANMPPLPFGQHGMPPPPNMPNMPTMATFPFPPPGPGGPPPPMPPQGFPPFPFHEGMMPFGAGPDGLRTPQHQHLGGAPPGMFSGR</sequence>
<dbReference type="AlphaFoldDB" id="A0AAV9W099"/>
<keyword evidence="3" id="KW-1185">Reference proteome</keyword>
<protein>
    <recommendedName>
        <fullName evidence="4">Btz domain-containing protein</fullName>
    </recommendedName>
</protein>
<name>A0AAV9W099_9PEZI</name>
<evidence type="ECO:0008006" key="4">
    <source>
        <dbReference type="Google" id="ProtNLM"/>
    </source>
</evidence>
<feature type="compositionally biased region" description="Basic and acidic residues" evidence="1">
    <location>
        <begin position="46"/>
        <end position="60"/>
    </location>
</feature>
<feature type="compositionally biased region" description="Low complexity" evidence="1">
    <location>
        <begin position="380"/>
        <end position="408"/>
    </location>
</feature>
<organism evidence="2 3">
    <name type="scientific">Arthrobotrys musiformis</name>
    <dbReference type="NCBI Taxonomy" id="47236"/>
    <lineage>
        <taxon>Eukaryota</taxon>
        <taxon>Fungi</taxon>
        <taxon>Dikarya</taxon>
        <taxon>Ascomycota</taxon>
        <taxon>Pezizomycotina</taxon>
        <taxon>Orbiliomycetes</taxon>
        <taxon>Orbiliales</taxon>
        <taxon>Orbiliaceae</taxon>
        <taxon>Arthrobotrys</taxon>
    </lineage>
</organism>
<feature type="compositionally biased region" description="Basic and acidic residues" evidence="1">
    <location>
        <begin position="359"/>
        <end position="374"/>
    </location>
</feature>
<feature type="region of interest" description="Disordered" evidence="1">
    <location>
        <begin position="876"/>
        <end position="1077"/>
    </location>
</feature>
<feature type="compositionally biased region" description="Polar residues" evidence="1">
    <location>
        <begin position="456"/>
        <end position="468"/>
    </location>
</feature>
<feature type="compositionally biased region" description="Pro residues" evidence="1">
    <location>
        <begin position="881"/>
        <end position="897"/>
    </location>
</feature>
<feature type="compositionally biased region" description="Basic and acidic residues" evidence="1">
    <location>
        <begin position="343"/>
        <end position="352"/>
    </location>
</feature>